<accession>A0A9N8WNA9</accession>
<sequence length="244" mass="27413">MNKIDISEPRNTIEEIATNEHKLHQMERDFLKSLAALLLDNETKQARQIALLYSRLENNPLSPFFRDTKRIQNIVKYVCAESPTKERVRLDLEQLVAQHLSRDPNATAGNPLEVEDKSFVGNTRSGHPKKRPIRSVTDPFKTAKKPRPGKRANTVPTPVPPTPATPPPHGGTVLEFPNDVQNSDEPQFRFINYGQVSPSTTVDPQLLPPNHIEHPCPNNPSFELTTTETNTDGYNIVIDSLYAP</sequence>
<proteinExistence type="predicted"/>
<reference evidence="2" key="1">
    <citation type="submission" date="2021-06" db="EMBL/GenBank/DDBJ databases">
        <authorList>
            <person name="Kallberg Y."/>
            <person name="Tangrot J."/>
            <person name="Rosling A."/>
        </authorList>
    </citation>
    <scope>NUCLEOTIDE SEQUENCE</scope>
    <source>
        <strain evidence="2">IA702</strain>
    </source>
</reference>
<feature type="region of interest" description="Disordered" evidence="1">
    <location>
        <begin position="101"/>
        <end position="166"/>
    </location>
</feature>
<keyword evidence="3" id="KW-1185">Reference proteome</keyword>
<dbReference type="Proteomes" id="UP000789572">
    <property type="component" value="Unassembled WGS sequence"/>
</dbReference>
<dbReference type="EMBL" id="CAJVPJ010000176">
    <property type="protein sequence ID" value="CAG8490797.1"/>
    <property type="molecule type" value="Genomic_DNA"/>
</dbReference>
<dbReference type="OrthoDB" id="10466542at2759"/>
<evidence type="ECO:0000313" key="2">
    <source>
        <dbReference type="EMBL" id="CAG8490797.1"/>
    </source>
</evidence>
<feature type="compositionally biased region" description="Pro residues" evidence="1">
    <location>
        <begin position="157"/>
        <end position="166"/>
    </location>
</feature>
<evidence type="ECO:0000256" key="1">
    <source>
        <dbReference type="SAM" id="MobiDB-lite"/>
    </source>
</evidence>
<evidence type="ECO:0000313" key="3">
    <source>
        <dbReference type="Proteomes" id="UP000789572"/>
    </source>
</evidence>
<name>A0A9N8WNA9_9GLOM</name>
<dbReference type="AlphaFoldDB" id="A0A9N8WNA9"/>
<comment type="caution">
    <text evidence="2">The sequence shown here is derived from an EMBL/GenBank/DDBJ whole genome shotgun (WGS) entry which is preliminary data.</text>
</comment>
<organism evidence="2 3">
    <name type="scientific">Paraglomus occultum</name>
    <dbReference type="NCBI Taxonomy" id="144539"/>
    <lineage>
        <taxon>Eukaryota</taxon>
        <taxon>Fungi</taxon>
        <taxon>Fungi incertae sedis</taxon>
        <taxon>Mucoromycota</taxon>
        <taxon>Glomeromycotina</taxon>
        <taxon>Glomeromycetes</taxon>
        <taxon>Paraglomerales</taxon>
        <taxon>Paraglomeraceae</taxon>
        <taxon>Paraglomus</taxon>
    </lineage>
</organism>
<protein>
    <submittedName>
        <fullName evidence="2">4242_t:CDS:1</fullName>
    </submittedName>
</protein>
<gene>
    <name evidence="2" type="ORF">POCULU_LOCUS2062</name>
</gene>